<feature type="domain" description="Methyltransferase" evidence="1">
    <location>
        <begin position="44"/>
        <end position="141"/>
    </location>
</feature>
<dbReference type="GO" id="GO:0008168">
    <property type="term" value="F:methyltransferase activity"/>
    <property type="evidence" value="ECO:0007669"/>
    <property type="project" value="UniProtKB-KW"/>
</dbReference>
<dbReference type="Pfam" id="PF13649">
    <property type="entry name" value="Methyltransf_25"/>
    <property type="match status" value="1"/>
</dbReference>
<proteinExistence type="predicted"/>
<dbReference type="EMBL" id="JBHSRF010000009">
    <property type="protein sequence ID" value="MFC6081337.1"/>
    <property type="molecule type" value="Genomic_DNA"/>
</dbReference>
<dbReference type="Proteomes" id="UP001596137">
    <property type="component" value="Unassembled WGS sequence"/>
</dbReference>
<accession>A0ABW1NFL4</accession>
<comment type="caution">
    <text evidence="2">The sequence shown here is derived from an EMBL/GenBank/DDBJ whole genome shotgun (WGS) entry which is preliminary data.</text>
</comment>
<organism evidence="2 3">
    <name type="scientific">Sphaerisporangium aureirubrum</name>
    <dbReference type="NCBI Taxonomy" id="1544736"/>
    <lineage>
        <taxon>Bacteria</taxon>
        <taxon>Bacillati</taxon>
        <taxon>Actinomycetota</taxon>
        <taxon>Actinomycetes</taxon>
        <taxon>Streptosporangiales</taxon>
        <taxon>Streptosporangiaceae</taxon>
        <taxon>Sphaerisporangium</taxon>
    </lineage>
</organism>
<gene>
    <name evidence="2" type="ORF">ACFP1K_09215</name>
</gene>
<dbReference type="PANTHER" id="PTHR43591">
    <property type="entry name" value="METHYLTRANSFERASE"/>
    <property type="match status" value="1"/>
</dbReference>
<evidence type="ECO:0000313" key="3">
    <source>
        <dbReference type="Proteomes" id="UP001596137"/>
    </source>
</evidence>
<dbReference type="PANTHER" id="PTHR43591:SF24">
    <property type="entry name" value="2-METHOXY-6-POLYPRENYL-1,4-BENZOQUINOL METHYLASE, MITOCHONDRIAL"/>
    <property type="match status" value="1"/>
</dbReference>
<protein>
    <submittedName>
        <fullName evidence="2">Class I SAM-dependent methyltransferase</fullName>
        <ecNumber evidence="2">2.1.1.-</ecNumber>
    </submittedName>
</protein>
<keyword evidence="2" id="KW-0489">Methyltransferase</keyword>
<name>A0ABW1NFL4_9ACTN</name>
<evidence type="ECO:0000259" key="1">
    <source>
        <dbReference type="Pfam" id="PF13649"/>
    </source>
</evidence>
<dbReference type="CDD" id="cd02440">
    <property type="entry name" value="AdoMet_MTases"/>
    <property type="match status" value="1"/>
</dbReference>
<dbReference type="InterPro" id="IPR029063">
    <property type="entry name" value="SAM-dependent_MTases_sf"/>
</dbReference>
<keyword evidence="3" id="KW-1185">Reference proteome</keyword>
<keyword evidence="2" id="KW-0808">Transferase</keyword>
<dbReference type="RefSeq" id="WP_380749064.1">
    <property type="nucleotide sequence ID" value="NZ_JBHSRF010000009.1"/>
</dbReference>
<dbReference type="Gene3D" id="3.40.50.150">
    <property type="entry name" value="Vaccinia Virus protein VP39"/>
    <property type="match status" value="1"/>
</dbReference>
<dbReference type="EC" id="2.1.1.-" evidence="2"/>
<sequence length="274" mass="28930">MNPAEIGALFDSTDSDFAELSPVLWDPIGEATTRVAGVEPGDSVLDVCCGAGASALPAAAASGPGGRVDAVDLAESLLRQGRKRAARQGMDHLRFVRADASRWRPADGSRYDVVLCVHSVLLLPDLDASAARLVELVRPGGRFAVTTWANGALEEFRVALYGAAERERGPLAAPPARGPVVRLGSEDGMRNWLARLALKEVSVRRIPLSVPLTADLAWLLVLGTGFRGVIRGLDADATRRVRDDLVSTLDARGIHSLDATSLTGVGTRARVLAA</sequence>
<reference evidence="3" key="1">
    <citation type="journal article" date="2019" name="Int. J. Syst. Evol. Microbiol.">
        <title>The Global Catalogue of Microorganisms (GCM) 10K type strain sequencing project: providing services to taxonomists for standard genome sequencing and annotation.</title>
        <authorList>
            <consortium name="The Broad Institute Genomics Platform"/>
            <consortium name="The Broad Institute Genome Sequencing Center for Infectious Disease"/>
            <person name="Wu L."/>
            <person name="Ma J."/>
        </authorList>
    </citation>
    <scope>NUCLEOTIDE SEQUENCE [LARGE SCALE GENOMIC DNA]</scope>
    <source>
        <strain evidence="3">JCM 30346</strain>
    </source>
</reference>
<evidence type="ECO:0000313" key="2">
    <source>
        <dbReference type="EMBL" id="MFC6081337.1"/>
    </source>
</evidence>
<dbReference type="InterPro" id="IPR041698">
    <property type="entry name" value="Methyltransf_25"/>
</dbReference>
<dbReference type="GO" id="GO:0032259">
    <property type="term" value="P:methylation"/>
    <property type="evidence" value="ECO:0007669"/>
    <property type="project" value="UniProtKB-KW"/>
</dbReference>
<dbReference type="SUPFAM" id="SSF53335">
    <property type="entry name" value="S-adenosyl-L-methionine-dependent methyltransferases"/>
    <property type="match status" value="1"/>
</dbReference>